<protein>
    <submittedName>
        <fullName evidence="1">Uncharacterized protein</fullName>
    </submittedName>
</protein>
<accession>A0ACC5ZQ35</accession>
<gene>
    <name evidence="1" type="ORF">PDJAM_G00174160</name>
</gene>
<comment type="caution">
    <text evidence="1">The sequence shown here is derived from an EMBL/GenBank/DDBJ whole genome shotgun (WGS) entry which is preliminary data.</text>
</comment>
<evidence type="ECO:0000313" key="1">
    <source>
        <dbReference type="EMBL" id="MCJ8749251.1"/>
    </source>
</evidence>
<dbReference type="Proteomes" id="UP000830395">
    <property type="component" value="Chromosome 28"/>
</dbReference>
<feature type="non-terminal residue" evidence="1">
    <location>
        <position position="1"/>
    </location>
</feature>
<keyword evidence="2" id="KW-1185">Reference proteome</keyword>
<reference evidence="1" key="1">
    <citation type="submission" date="2020-02" db="EMBL/GenBank/DDBJ databases">
        <title>Genome sequencing of the panga catfish, Pangasius djambal.</title>
        <authorList>
            <person name="Wen M."/>
            <person name="Zahm M."/>
            <person name="Roques C."/>
            <person name="Cabau C."/>
            <person name="Klopp C."/>
            <person name="Donnadieu C."/>
            <person name="Jouanno E."/>
            <person name="Avarre J.-C."/>
            <person name="Campet M."/>
            <person name="Ha T."/>
            <person name="Dugue R."/>
            <person name="Lampietro C."/>
            <person name="Louis A."/>
            <person name="Herpin A."/>
            <person name="Echchiki A."/>
            <person name="Berthelot C."/>
            <person name="Parey E."/>
            <person name="Roest-Crollius H."/>
            <person name="Braasch I."/>
            <person name="Postlethwait J.H."/>
            <person name="Bobe J."/>
            <person name="Montfort J."/>
            <person name="Bouchez O."/>
            <person name="Begum T."/>
            <person name="Schartl M."/>
            <person name="Gustiano R."/>
            <person name="Guiguen Y."/>
        </authorList>
    </citation>
    <scope>NUCLEOTIDE SEQUENCE</scope>
    <source>
        <strain evidence="1">Pdj_M5554</strain>
    </source>
</reference>
<dbReference type="EMBL" id="CM041002">
    <property type="protein sequence ID" value="MCJ8749251.1"/>
    <property type="molecule type" value="Genomic_DNA"/>
</dbReference>
<evidence type="ECO:0000313" key="2">
    <source>
        <dbReference type="Proteomes" id="UP000830395"/>
    </source>
</evidence>
<sequence>DQLQTSYNNLTRERDQLQSTNYDLNREKDQLTNKMINVQASYNDTKDKREKLQLEKDALQKKLTAIDSQSKEGWRYFSSTFYYISTEQKTWSESRQDCRSRGADLVIINSREKQ</sequence>
<proteinExistence type="predicted"/>
<feature type="non-terminal residue" evidence="1">
    <location>
        <position position="114"/>
    </location>
</feature>
<name>A0ACC5ZQ35_9TELE</name>
<organism evidence="1 2">
    <name type="scientific">Pangasius djambal</name>
    <dbReference type="NCBI Taxonomy" id="1691987"/>
    <lineage>
        <taxon>Eukaryota</taxon>
        <taxon>Metazoa</taxon>
        <taxon>Chordata</taxon>
        <taxon>Craniata</taxon>
        <taxon>Vertebrata</taxon>
        <taxon>Euteleostomi</taxon>
        <taxon>Actinopterygii</taxon>
        <taxon>Neopterygii</taxon>
        <taxon>Teleostei</taxon>
        <taxon>Ostariophysi</taxon>
        <taxon>Siluriformes</taxon>
        <taxon>Pangasiidae</taxon>
        <taxon>Pangasius</taxon>
    </lineage>
</organism>